<evidence type="ECO:0000259" key="1">
    <source>
        <dbReference type="Pfam" id="PF01323"/>
    </source>
</evidence>
<name>A0A6H9YBE4_9ACTN</name>
<proteinExistence type="predicted"/>
<dbReference type="GO" id="GO:0016491">
    <property type="term" value="F:oxidoreductase activity"/>
    <property type="evidence" value="ECO:0007669"/>
    <property type="project" value="InterPro"/>
</dbReference>
<comment type="caution">
    <text evidence="2">The sequence shown here is derived from an EMBL/GenBank/DDBJ whole genome shotgun (WGS) entry which is preliminary data.</text>
</comment>
<keyword evidence="3" id="KW-1185">Reference proteome</keyword>
<reference evidence="2 3" key="1">
    <citation type="submission" date="2019-09" db="EMBL/GenBank/DDBJ databases">
        <title>Actinomadura physcomitrii sp. nov., a novel actinomycete isolated from moss [Physcomitrium sphaericum (Ludw) Fuernr].</title>
        <authorList>
            <person name="Zhuang X."/>
            <person name="Liu C."/>
        </authorList>
    </citation>
    <scope>NUCLEOTIDE SEQUENCE [LARGE SCALE GENOMIC DNA]</scope>
    <source>
        <strain evidence="2 3">HMC1</strain>
    </source>
</reference>
<feature type="domain" description="DSBA-like thioredoxin" evidence="1">
    <location>
        <begin position="18"/>
        <end position="220"/>
    </location>
</feature>
<dbReference type="OrthoDB" id="9799122at2"/>
<dbReference type="PANTHER" id="PTHR13887">
    <property type="entry name" value="GLUTATHIONE S-TRANSFERASE KAPPA"/>
    <property type="match status" value="1"/>
</dbReference>
<gene>
    <name evidence="2" type="ORF">F8566_44125</name>
</gene>
<dbReference type="CDD" id="cd03024">
    <property type="entry name" value="DsbA_FrnE"/>
    <property type="match status" value="1"/>
</dbReference>
<accession>A0A6H9YBE4</accession>
<dbReference type="Pfam" id="PF01323">
    <property type="entry name" value="DSBA"/>
    <property type="match status" value="1"/>
</dbReference>
<evidence type="ECO:0000313" key="2">
    <source>
        <dbReference type="EMBL" id="KAB2340533.1"/>
    </source>
</evidence>
<dbReference type="InterPro" id="IPR001853">
    <property type="entry name" value="DSBA-like_thioredoxin_dom"/>
</dbReference>
<dbReference type="InterPro" id="IPR036249">
    <property type="entry name" value="Thioredoxin-like_sf"/>
</dbReference>
<dbReference type="EMBL" id="WBMT01000029">
    <property type="protein sequence ID" value="KAB2340533.1"/>
    <property type="molecule type" value="Genomic_DNA"/>
</dbReference>
<dbReference type="AlphaFoldDB" id="A0A6H9YBE4"/>
<evidence type="ECO:0000313" key="3">
    <source>
        <dbReference type="Proteomes" id="UP000468735"/>
    </source>
</evidence>
<dbReference type="PANTHER" id="PTHR13887:SF41">
    <property type="entry name" value="THIOREDOXIN SUPERFAMILY PROTEIN"/>
    <property type="match status" value="1"/>
</dbReference>
<sequence>MCGMSSAAGMEREAVKMQVEIWSDIVCPWCWIGKRKFEAAVRKFDGVADIAVRHRSFELNPNGPEQGRYSVPEYMQAVLGMPKPRVLQTLRFIAEAAAEVGLDYRMTESRAANSFDAHRLLHFADSKGRGKEVRELVSHAFVATTLDIADRDTLCVLGSRGGLDETETRTMLNSGTFGDAVRRDETEARRAGIHGVPAFRFNKGTIVSGALSIEELQSVIAEELAKTPAGR</sequence>
<dbReference type="Proteomes" id="UP000468735">
    <property type="component" value="Unassembled WGS sequence"/>
</dbReference>
<organism evidence="2 3">
    <name type="scientific">Actinomadura rudentiformis</name>
    <dbReference type="NCBI Taxonomy" id="359158"/>
    <lineage>
        <taxon>Bacteria</taxon>
        <taxon>Bacillati</taxon>
        <taxon>Actinomycetota</taxon>
        <taxon>Actinomycetes</taxon>
        <taxon>Streptosporangiales</taxon>
        <taxon>Thermomonosporaceae</taxon>
        <taxon>Actinomadura</taxon>
    </lineage>
</organism>
<dbReference type="Gene3D" id="3.40.30.10">
    <property type="entry name" value="Glutaredoxin"/>
    <property type="match status" value="1"/>
</dbReference>
<protein>
    <submittedName>
        <fullName evidence="2">DsbA family oxidoreductase</fullName>
    </submittedName>
</protein>
<dbReference type="SUPFAM" id="SSF52833">
    <property type="entry name" value="Thioredoxin-like"/>
    <property type="match status" value="1"/>
</dbReference>